<evidence type="ECO:0000259" key="1">
    <source>
        <dbReference type="Pfam" id="PF00535"/>
    </source>
</evidence>
<sequence>MKNNLISIITPCYNSENYIAETILSVLNQTYAHWEWWIIDDCSHDNSVQKIKEFNDPRIHLIVSEENVGAAEARNIGIRNAKGRFITFIDSDDVWLPQFLEKAVNYLVDNKEELVYGSYKRHDENLEPYLEDFIAEDHITYDRILYNCPIPMLTSMYDTQRIGKVEIPEVDMREDYAMWIEILRKIPEARAIKESLAIYRIRKNSFSRNKFLILQKQFNVYSKYLGLSLFRSTYYTLHWAFNGMRKYEKLKFRGNR</sequence>
<dbReference type="InterPro" id="IPR001173">
    <property type="entry name" value="Glyco_trans_2-like"/>
</dbReference>
<organism evidence="2 3">
    <name type="scientific">Moheibacter stercoris</name>
    <dbReference type="NCBI Taxonomy" id="1628251"/>
    <lineage>
        <taxon>Bacteria</taxon>
        <taxon>Pseudomonadati</taxon>
        <taxon>Bacteroidota</taxon>
        <taxon>Flavobacteriia</taxon>
        <taxon>Flavobacteriales</taxon>
        <taxon>Weeksellaceae</taxon>
        <taxon>Moheibacter</taxon>
    </lineage>
</organism>
<accession>A0ABV2LTC9</accession>
<comment type="caution">
    <text evidence="2">The sequence shown here is derived from an EMBL/GenBank/DDBJ whole genome shotgun (WGS) entry which is preliminary data.</text>
</comment>
<dbReference type="EMBL" id="JBEPMO010000006">
    <property type="protein sequence ID" value="MET3731819.1"/>
    <property type="molecule type" value="Genomic_DNA"/>
</dbReference>
<reference evidence="2 3" key="1">
    <citation type="submission" date="2024-06" db="EMBL/GenBank/DDBJ databases">
        <title>Genomic Encyclopedia of Type Strains, Phase IV (KMG-IV): sequencing the most valuable type-strain genomes for metagenomic binning, comparative biology and taxonomic classification.</title>
        <authorList>
            <person name="Goeker M."/>
        </authorList>
    </citation>
    <scope>NUCLEOTIDE SEQUENCE [LARGE SCALE GENOMIC DNA]</scope>
    <source>
        <strain evidence="2 3">DSM 29388</strain>
    </source>
</reference>
<dbReference type="PANTHER" id="PTHR22916:SF3">
    <property type="entry name" value="UDP-GLCNAC:BETAGAL BETA-1,3-N-ACETYLGLUCOSAMINYLTRANSFERASE-LIKE PROTEIN 1"/>
    <property type="match status" value="1"/>
</dbReference>
<dbReference type="PANTHER" id="PTHR22916">
    <property type="entry name" value="GLYCOSYLTRANSFERASE"/>
    <property type="match status" value="1"/>
</dbReference>
<dbReference type="InterPro" id="IPR029044">
    <property type="entry name" value="Nucleotide-diphossugar_trans"/>
</dbReference>
<keyword evidence="3" id="KW-1185">Reference proteome</keyword>
<dbReference type="Pfam" id="PF00535">
    <property type="entry name" value="Glycos_transf_2"/>
    <property type="match status" value="1"/>
</dbReference>
<evidence type="ECO:0000313" key="2">
    <source>
        <dbReference type="EMBL" id="MET3731819.1"/>
    </source>
</evidence>
<proteinExistence type="predicted"/>
<gene>
    <name evidence="2" type="ORF">ABID46_001400</name>
</gene>
<name>A0ABV2LTC9_9FLAO</name>
<dbReference type="Proteomes" id="UP001549146">
    <property type="component" value="Unassembled WGS sequence"/>
</dbReference>
<feature type="domain" description="Glycosyltransferase 2-like" evidence="1">
    <location>
        <begin position="7"/>
        <end position="130"/>
    </location>
</feature>
<dbReference type="CDD" id="cd00761">
    <property type="entry name" value="Glyco_tranf_GTA_type"/>
    <property type="match status" value="1"/>
</dbReference>
<dbReference type="Gene3D" id="3.90.550.10">
    <property type="entry name" value="Spore Coat Polysaccharide Biosynthesis Protein SpsA, Chain A"/>
    <property type="match status" value="1"/>
</dbReference>
<dbReference type="SUPFAM" id="SSF53448">
    <property type="entry name" value="Nucleotide-diphospho-sugar transferases"/>
    <property type="match status" value="1"/>
</dbReference>
<dbReference type="RefSeq" id="WP_354508441.1">
    <property type="nucleotide sequence ID" value="NZ_JBEPMO010000006.1"/>
</dbReference>
<evidence type="ECO:0000313" key="3">
    <source>
        <dbReference type="Proteomes" id="UP001549146"/>
    </source>
</evidence>
<protein>
    <submittedName>
        <fullName evidence="2">Glycosyltransferase involved in cell wall biosynthesis</fullName>
    </submittedName>
</protein>